<evidence type="ECO:0000256" key="1">
    <source>
        <dbReference type="ARBA" id="ARBA00005721"/>
    </source>
</evidence>
<protein>
    <submittedName>
        <fullName evidence="3">Asp23/Gls24 family envelope stress response protein</fullName>
    </submittedName>
</protein>
<proteinExistence type="inferred from homology"/>
<sequence length="142" mass="15002">MADHGLSATEASGSQADDPGQRGTLTIKNRAAMRIVEISALEIPGVIRSNTRLGNLTGRDLPRAVVDMASEHPNIRVDIAVEWPSPIAAVCGQVRDRVVTEVVRLTGRHPSRVDVAVTDVVANIDTEIVAELPPPLAAGATE</sequence>
<dbReference type="AlphaFoldDB" id="A0A934U2Y4"/>
<dbReference type="RefSeq" id="WP_199704240.1">
    <property type="nucleotide sequence ID" value="NZ_JAEMNV010000003.1"/>
</dbReference>
<dbReference type="InterPro" id="IPR005531">
    <property type="entry name" value="Asp23"/>
</dbReference>
<evidence type="ECO:0000256" key="2">
    <source>
        <dbReference type="SAM" id="MobiDB-lite"/>
    </source>
</evidence>
<evidence type="ECO:0000313" key="3">
    <source>
        <dbReference type="EMBL" id="MBJ8339494.1"/>
    </source>
</evidence>
<feature type="region of interest" description="Disordered" evidence="2">
    <location>
        <begin position="1"/>
        <end position="24"/>
    </location>
</feature>
<dbReference type="EMBL" id="JAEMNV010000003">
    <property type="protein sequence ID" value="MBJ8339494.1"/>
    <property type="molecule type" value="Genomic_DNA"/>
</dbReference>
<dbReference type="Pfam" id="PF03780">
    <property type="entry name" value="Asp23"/>
    <property type="match status" value="1"/>
</dbReference>
<keyword evidence="4" id="KW-1185">Reference proteome</keyword>
<evidence type="ECO:0000313" key="4">
    <source>
        <dbReference type="Proteomes" id="UP000655868"/>
    </source>
</evidence>
<organism evidence="3 4">
    <name type="scientific">Antrihabitans stalagmiti</name>
    <dbReference type="NCBI Taxonomy" id="2799499"/>
    <lineage>
        <taxon>Bacteria</taxon>
        <taxon>Bacillati</taxon>
        <taxon>Actinomycetota</taxon>
        <taxon>Actinomycetes</taxon>
        <taxon>Mycobacteriales</taxon>
        <taxon>Nocardiaceae</taxon>
        <taxon>Antrihabitans</taxon>
    </lineage>
</organism>
<reference evidence="3" key="1">
    <citation type="submission" date="2020-12" db="EMBL/GenBank/DDBJ databases">
        <title>Antrihabitans popcorni sp. nov. and Antrihabitans auranticaus sp. nov., isolated from a larva cave.</title>
        <authorList>
            <person name="Lee S.D."/>
            <person name="Kim I.S."/>
        </authorList>
    </citation>
    <scope>NUCLEOTIDE SEQUENCE</scope>
    <source>
        <strain evidence="3">YC3-6</strain>
    </source>
</reference>
<dbReference type="Proteomes" id="UP000655868">
    <property type="component" value="Unassembled WGS sequence"/>
</dbReference>
<comment type="caution">
    <text evidence="3">The sequence shown here is derived from an EMBL/GenBank/DDBJ whole genome shotgun (WGS) entry which is preliminary data.</text>
</comment>
<name>A0A934U2Y4_9NOCA</name>
<comment type="similarity">
    <text evidence="1">Belongs to the asp23 family.</text>
</comment>
<gene>
    <name evidence="3" type="ORF">JGU71_11410</name>
</gene>
<accession>A0A934U2Y4</accession>